<name>A0A0F9E7S0_9ZZZZ</name>
<feature type="non-terminal residue" evidence="1">
    <location>
        <position position="1"/>
    </location>
</feature>
<reference evidence="1" key="1">
    <citation type="journal article" date="2015" name="Nature">
        <title>Complex archaea that bridge the gap between prokaryotes and eukaryotes.</title>
        <authorList>
            <person name="Spang A."/>
            <person name="Saw J.H."/>
            <person name="Jorgensen S.L."/>
            <person name="Zaremba-Niedzwiedzka K."/>
            <person name="Martijn J."/>
            <person name="Lind A.E."/>
            <person name="van Eijk R."/>
            <person name="Schleper C."/>
            <person name="Guy L."/>
            <person name="Ettema T.J."/>
        </authorList>
    </citation>
    <scope>NUCLEOTIDE SEQUENCE</scope>
</reference>
<comment type="caution">
    <text evidence="1">The sequence shown here is derived from an EMBL/GenBank/DDBJ whole genome shotgun (WGS) entry which is preliminary data.</text>
</comment>
<sequence>QQRSIAEVEKLVMRFGCDGFFYATSKIQGTIGFEYKGVSVRMTLPLPNLDSDDFQLTSSRGTKRSAEAAHALWETECRRCWRSLCLVLKALLVGVSDGILRFEEAFLPYMVWGDGQTTADHILPHLNKALKAGGKMPQGPKLLEAK</sequence>
<accession>A0A0F9E7S0</accession>
<protein>
    <submittedName>
        <fullName evidence="1">Uncharacterized protein</fullName>
    </submittedName>
</protein>
<proteinExistence type="predicted"/>
<evidence type="ECO:0000313" key="1">
    <source>
        <dbReference type="EMBL" id="KKL20098.1"/>
    </source>
</evidence>
<dbReference type="AlphaFoldDB" id="A0A0F9E7S0"/>
<dbReference type="EMBL" id="LAZR01038230">
    <property type="protein sequence ID" value="KKL20098.1"/>
    <property type="molecule type" value="Genomic_DNA"/>
</dbReference>
<organism evidence="1">
    <name type="scientific">marine sediment metagenome</name>
    <dbReference type="NCBI Taxonomy" id="412755"/>
    <lineage>
        <taxon>unclassified sequences</taxon>
        <taxon>metagenomes</taxon>
        <taxon>ecological metagenomes</taxon>
    </lineage>
</organism>
<gene>
    <name evidence="1" type="ORF">LCGC14_2458880</name>
</gene>